<dbReference type="GO" id="GO:0000978">
    <property type="term" value="F:RNA polymerase II cis-regulatory region sequence-specific DNA binding"/>
    <property type="evidence" value="ECO:0007669"/>
    <property type="project" value="TreeGrafter"/>
</dbReference>
<dbReference type="PROSITE" id="PS50157">
    <property type="entry name" value="ZINC_FINGER_C2H2_2"/>
    <property type="match status" value="14"/>
</dbReference>
<dbReference type="Ensembl" id="ENSKMAT00000010822.1">
    <property type="protein sequence ID" value="ENSKMAP00000010660.1"/>
    <property type="gene ID" value="ENSKMAG00000008003.1"/>
</dbReference>
<feature type="domain" description="C2H2-type" evidence="8">
    <location>
        <begin position="785"/>
        <end position="812"/>
    </location>
</feature>
<evidence type="ECO:0000256" key="4">
    <source>
        <dbReference type="ARBA" id="ARBA00022771"/>
    </source>
</evidence>
<dbReference type="Proteomes" id="UP000264800">
    <property type="component" value="Unplaced"/>
</dbReference>
<dbReference type="OrthoDB" id="9439903at2759"/>
<keyword evidence="5" id="KW-0862">Zinc</keyword>
<evidence type="ECO:0000256" key="2">
    <source>
        <dbReference type="ARBA" id="ARBA00022723"/>
    </source>
</evidence>
<feature type="domain" description="C2H2-type" evidence="8">
    <location>
        <begin position="429"/>
        <end position="457"/>
    </location>
</feature>
<evidence type="ECO:0000259" key="9">
    <source>
        <dbReference type="PROSITE" id="PS50280"/>
    </source>
</evidence>
<evidence type="ECO:0000256" key="6">
    <source>
        <dbReference type="ARBA" id="ARBA00023242"/>
    </source>
</evidence>
<dbReference type="FunFam" id="3.30.160.60:FF:000340">
    <property type="entry name" value="zinc finger protein 473 isoform X1"/>
    <property type="match status" value="1"/>
</dbReference>
<dbReference type="Gene3D" id="2.170.270.10">
    <property type="entry name" value="SET domain"/>
    <property type="match status" value="1"/>
</dbReference>
<dbReference type="InterPro" id="IPR036236">
    <property type="entry name" value="Znf_C2H2_sf"/>
</dbReference>
<dbReference type="OMA" id="CHASYKD"/>
<dbReference type="AlphaFoldDB" id="A0A3Q3A496"/>
<dbReference type="Gene3D" id="3.30.160.60">
    <property type="entry name" value="Classic Zinc Finger"/>
    <property type="match status" value="11"/>
</dbReference>
<dbReference type="PANTHER" id="PTHR24388">
    <property type="entry name" value="ZINC FINGER PROTEIN"/>
    <property type="match status" value="1"/>
</dbReference>
<feature type="domain" description="C2H2-type" evidence="8">
    <location>
        <begin position="813"/>
        <end position="840"/>
    </location>
</feature>
<dbReference type="GeneID" id="108246144"/>
<dbReference type="STRING" id="37003.ENSKMAP00000010660"/>
<accession>A0A3Q3A496</accession>
<dbReference type="GO" id="GO:0000981">
    <property type="term" value="F:DNA-binding transcription factor activity, RNA polymerase II-specific"/>
    <property type="evidence" value="ECO:0007669"/>
    <property type="project" value="TreeGrafter"/>
</dbReference>
<proteinExistence type="predicted"/>
<dbReference type="FunFam" id="3.30.160.60:FF:002343">
    <property type="entry name" value="Zinc finger protein 33A"/>
    <property type="match status" value="1"/>
</dbReference>
<dbReference type="Pfam" id="PF00096">
    <property type="entry name" value="zf-C2H2"/>
    <property type="match status" value="10"/>
</dbReference>
<feature type="domain" description="C2H2-type" evidence="8">
    <location>
        <begin position="757"/>
        <end position="784"/>
    </location>
</feature>
<dbReference type="InterPro" id="IPR050527">
    <property type="entry name" value="Snail/Krueppel_Znf"/>
</dbReference>
<evidence type="ECO:0000256" key="3">
    <source>
        <dbReference type="ARBA" id="ARBA00022737"/>
    </source>
</evidence>
<dbReference type="PROSITE" id="PS00028">
    <property type="entry name" value="ZINC_FINGER_C2H2_1"/>
    <property type="match status" value="12"/>
</dbReference>
<feature type="domain" description="C2H2-type" evidence="8">
    <location>
        <begin position="316"/>
        <end position="344"/>
    </location>
</feature>
<feature type="domain" description="C2H2-type" evidence="8">
    <location>
        <begin position="682"/>
        <end position="709"/>
    </location>
</feature>
<dbReference type="InterPro" id="IPR046341">
    <property type="entry name" value="SET_dom_sf"/>
</dbReference>
<evidence type="ECO:0000313" key="11">
    <source>
        <dbReference type="Proteomes" id="UP000264800"/>
    </source>
</evidence>
<feature type="domain" description="C2H2-type" evidence="8">
    <location>
        <begin position="619"/>
        <end position="647"/>
    </location>
</feature>
<keyword evidence="3" id="KW-0677">Repeat</keyword>
<keyword evidence="4 7" id="KW-0863">Zinc-finger</keyword>
<dbReference type="SUPFAM" id="SSF57667">
    <property type="entry name" value="beta-beta-alpha zinc fingers"/>
    <property type="match status" value="6"/>
</dbReference>
<comment type="subcellular location">
    <subcellularLocation>
        <location evidence="1">Nucleus</location>
    </subcellularLocation>
</comment>
<dbReference type="FunFam" id="3.30.160.60:FF:000328">
    <property type="entry name" value="Zinc finger protein 1079"/>
    <property type="match status" value="1"/>
</dbReference>
<feature type="domain" description="SET" evidence="9">
    <location>
        <begin position="109"/>
        <end position="223"/>
    </location>
</feature>
<organism evidence="10 11">
    <name type="scientific">Kryptolebias marmoratus</name>
    <name type="common">Mangrove killifish</name>
    <name type="synonym">Rivulus marmoratus</name>
    <dbReference type="NCBI Taxonomy" id="37003"/>
    <lineage>
        <taxon>Eukaryota</taxon>
        <taxon>Metazoa</taxon>
        <taxon>Chordata</taxon>
        <taxon>Craniata</taxon>
        <taxon>Vertebrata</taxon>
        <taxon>Euteleostomi</taxon>
        <taxon>Actinopterygii</taxon>
        <taxon>Neopterygii</taxon>
        <taxon>Teleostei</taxon>
        <taxon>Neoteleostei</taxon>
        <taxon>Acanthomorphata</taxon>
        <taxon>Ovalentaria</taxon>
        <taxon>Atherinomorphae</taxon>
        <taxon>Cyprinodontiformes</taxon>
        <taxon>Rivulidae</taxon>
        <taxon>Kryptolebias</taxon>
    </lineage>
</organism>
<dbReference type="RefSeq" id="XP_017289044.1">
    <property type="nucleotide sequence ID" value="XM_017433555.2"/>
</dbReference>
<evidence type="ECO:0000313" key="10">
    <source>
        <dbReference type="Ensembl" id="ENSKMAP00000010660.1"/>
    </source>
</evidence>
<dbReference type="GeneTree" id="ENSGT01150000286939"/>
<protein>
    <submittedName>
        <fullName evidence="10">Histone-lysine N-methyltransferase PRDM9-like</fullName>
    </submittedName>
</protein>
<dbReference type="SMART" id="SM00355">
    <property type="entry name" value="ZnF_C2H2"/>
    <property type="match status" value="16"/>
</dbReference>
<dbReference type="PANTHER" id="PTHR24388:SF50">
    <property type="entry name" value="ZINC FINGER PROTEIN 646"/>
    <property type="match status" value="1"/>
</dbReference>
<dbReference type="GO" id="GO:0008270">
    <property type="term" value="F:zinc ion binding"/>
    <property type="evidence" value="ECO:0007669"/>
    <property type="project" value="UniProtKB-KW"/>
</dbReference>
<reference evidence="10" key="1">
    <citation type="submission" date="2025-08" db="UniProtKB">
        <authorList>
            <consortium name="Ensembl"/>
        </authorList>
    </citation>
    <scope>IDENTIFICATION</scope>
</reference>
<dbReference type="FunFam" id="3.30.160.60:FF:000624">
    <property type="entry name" value="zinc finger protein 697"/>
    <property type="match status" value="1"/>
</dbReference>
<dbReference type="FunFam" id="3.30.160.60:FF:000478">
    <property type="entry name" value="Zinc finger protein 133"/>
    <property type="match status" value="1"/>
</dbReference>
<feature type="domain" description="C2H2-type" evidence="8">
    <location>
        <begin position="256"/>
        <end position="284"/>
    </location>
</feature>
<keyword evidence="11" id="KW-1185">Reference proteome</keyword>
<dbReference type="PROSITE" id="PS50280">
    <property type="entry name" value="SET"/>
    <property type="match status" value="1"/>
</dbReference>
<dbReference type="Pfam" id="PF21549">
    <property type="entry name" value="PRDM2_PR"/>
    <property type="match status" value="1"/>
</dbReference>
<keyword evidence="6" id="KW-0539">Nucleus</keyword>
<name>A0A3Q3A496_KRYMA</name>
<evidence type="ECO:0000256" key="1">
    <source>
        <dbReference type="ARBA" id="ARBA00004123"/>
    </source>
</evidence>
<dbReference type="InterPro" id="IPR013087">
    <property type="entry name" value="Znf_C2H2_type"/>
</dbReference>
<evidence type="ECO:0000256" key="7">
    <source>
        <dbReference type="PROSITE-ProRule" id="PRU00042"/>
    </source>
</evidence>
<feature type="domain" description="C2H2-type" evidence="8">
    <location>
        <begin position="648"/>
        <end position="675"/>
    </location>
</feature>
<dbReference type="RefSeq" id="XP_017289035.1">
    <property type="nucleotide sequence ID" value="XM_017433546.3"/>
</dbReference>
<feature type="domain" description="C2H2-type" evidence="8">
    <location>
        <begin position="345"/>
        <end position="372"/>
    </location>
</feature>
<evidence type="ECO:0000259" key="8">
    <source>
        <dbReference type="PROSITE" id="PS50157"/>
    </source>
</evidence>
<dbReference type="KEGG" id="kmr:108246144"/>
<sequence>MSDKDSDVEWAETTEEVVEIEKSLSLKSSTPAVPVVVVSDVDVDPAQTSIQKLLNTVGQEQTPEDFCCEECLTLFQDQRDPYTINGPSFVLDFPTSLDVPQRALLTLPFGLMIGRSSIPGAGVGVINFGPVLSPGMHFGPFEGELITRENALTSDFSWELYQGEDQYEYIDAAKDSSSNWMRYVNFARNEEEANLLAVQYKGSILFHCCRSIGTEDELTVWPSSKMYTRFSKVWAQMLTLKLNKSEITHSASNPIFLCSNCQLSFTTEAFLLRHIQYFHTQPKASEVADEDHAPGADSVHSPASVMEVYVDSVKSKTCDDCGKVFKQIPHLRRHKLCVHSNKRPYCCPYCRRSFSQASGLIRHQLVHRKQAGKKAPNQKKILSETERAEHFAAAEAAESGEIKEINGSENPLDVDAAKTFAAEAETCQLVCLPCGNSSTDEASFKTHKATGHENLRPYVCSVCQKCFRHYHDLKRHLKSHQKRTKSREKVNVDSEDAATLPFSCAECSVSFSSVDALQEHINELHSDDVSAQTQDGTTDSVQNLPSVRPQRLKARLNVSALTKLVAPKRKAARPAPTERTLSEPDTNLVKFKWFSCNHCKQTYGNPDDLKAHKCSMKLFNCEQCGATFKKSGLLQRHEQTEHLKMKSYSCDRCDKCFSTSRRLKQHQKSNSCMKYHCTSELFSCSFCQFSFTMKSYLIKHIKRHHPVKFSLPGVSDGQMDLLEENEVEHICPDCGTNCANLKDFKSHACIRKLEVLYLCTDCGKSFTNKYGLKLHQRVHTGEKPYTCPHCGKSFSYNGQLSVHLRTHTGEKPYLCTHCGESFRQSGDLKRHERKHTGVRPHRCPECNKSFSRPQSLKAHQMLHLGQRMFKCSQCGKSFSRNYHLRRHHQKVHM</sequence>
<dbReference type="GO" id="GO:0005634">
    <property type="term" value="C:nucleus"/>
    <property type="evidence" value="ECO:0007669"/>
    <property type="project" value="UniProtKB-SubCell"/>
</dbReference>
<reference evidence="10" key="2">
    <citation type="submission" date="2025-09" db="UniProtKB">
        <authorList>
            <consortium name="Ensembl"/>
        </authorList>
    </citation>
    <scope>IDENTIFICATION</scope>
</reference>
<evidence type="ECO:0000256" key="5">
    <source>
        <dbReference type="ARBA" id="ARBA00022833"/>
    </source>
</evidence>
<keyword evidence="2" id="KW-0479">Metal-binding</keyword>
<feature type="domain" description="C2H2-type" evidence="8">
    <location>
        <begin position="502"/>
        <end position="530"/>
    </location>
</feature>
<dbReference type="FunFam" id="3.30.160.60:FF:000100">
    <property type="entry name" value="Zinc finger 45-like"/>
    <property type="match status" value="1"/>
</dbReference>
<feature type="domain" description="C2H2-type" evidence="8">
    <location>
        <begin position="841"/>
        <end position="868"/>
    </location>
</feature>
<feature type="domain" description="C2H2-type" evidence="8">
    <location>
        <begin position="458"/>
        <end position="485"/>
    </location>
</feature>
<dbReference type="InterPro" id="IPR001214">
    <property type="entry name" value="SET_dom"/>
</dbReference>
<feature type="domain" description="C2H2-type" evidence="8">
    <location>
        <begin position="869"/>
        <end position="893"/>
    </location>
</feature>